<accession>A0ABN8ZC36</accession>
<proteinExistence type="predicted"/>
<feature type="compositionally biased region" description="Polar residues" evidence="1">
    <location>
        <begin position="74"/>
        <end position="83"/>
    </location>
</feature>
<evidence type="ECO:0000256" key="1">
    <source>
        <dbReference type="SAM" id="MobiDB-lite"/>
    </source>
</evidence>
<keyword evidence="3" id="KW-1185">Reference proteome</keyword>
<feature type="region of interest" description="Disordered" evidence="1">
    <location>
        <begin position="58"/>
        <end position="98"/>
    </location>
</feature>
<evidence type="ECO:0000313" key="2">
    <source>
        <dbReference type="EMBL" id="CAI9171452.1"/>
    </source>
</evidence>
<dbReference type="EMBL" id="OX459966">
    <property type="protein sequence ID" value="CAI9171452.1"/>
    <property type="molecule type" value="Genomic_DNA"/>
</dbReference>
<reference evidence="2" key="1">
    <citation type="submission" date="2023-04" db="EMBL/GenBank/DDBJ databases">
        <authorList>
            <consortium name="ELIXIR-Norway"/>
        </authorList>
    </citation>
    <scope>NUCLEOTIDE SEQUENCE [LARGE SCALE GENOMIC DNA]</scope>
</reference>
<sequence length="165" mass="17425">MRGASGSRREGTPSPRASAASGLTLVIDLLYTPFSFKFLNQMHQVVLACLPGWGGPSPGETHTRAPRVPDPGLNCTSHTQEAPQTLLPRNLPKPQHGCLQRWPSTEVTRWDGVPRVGAQGCAGEDPVRSEAQGPPCSPGPGLQPPGHDRSASVAEAVVRGARQLS</sequence>
<evidence type="ECO:0000313" key="3">
    <source>
        <dbReference type="Proteomes" id="UP001176941"/>
    </source>
</evidence>
<protein>
    <submittedName>
        <fullName evidence="2">Uncharacterized protein</fullName>
    </submittedName>
</protein>
<dbReference type="Proteomes" id="UP001176941">
    <property type="component" value="Chromosome 30"/>
</dbReference>
<organism evidence="2 3">
    <name type="scientific">Rangifer tarandus platyrhynchus</name>
    <name type="common">Svalbard reindeer</name>
    <dbReference type="NCBI Taxonomy" id="3082113"/>
    <lineage>
        <taxon>Eukaryota</taxon>
        <taxon>Metazoa</taxon>
        <taxon>Chordata</taxon>
        <taxon>Craniata</taxon>
        <taxon>Vertebrata</taxon>
        <taxon>Euteleostomi</taxon>
        <taxon>Mammalia</taxon>
        <taxon>Eutheria</taxon>
        <taxon>Laurasiatheria</taxon>
        <taxon>Artiodactyla</taxon>
        <taxon>Ruminantia</taxon>
        <taxon>Pecora</taxon>
        <taxon>Cervidae</taxon>
        <taxon>Odocoileinae</taxon>
        <taxon>Rangifer</taxon>
    </lineage>
</organism>
<name>A0ABN8ZC36_RANTA</name>
<feature type="region of interest" description="Disordered" evidence="1">
    <location>
        <begin position="116"/>
        <end position="153"/>
    </location>
</feature>
<gene>
    <name evidence="2" type="ORF">MRATA1EN1_LOCUS20414</name>
</gene>